<dbReference type="PANTHER" id="PTHR47723:SF19">
    <property type="entry name" value="POLYNUCLEOTIDYL TRANSFERASE, RIBONUCLEASE H-LIKE SUPERFAMILY PROTEIN"/>
    <property type="match status" value="1"/>
</dbReference>
<gene>
    <name evidence="2" type="ORF">BRARA_F00546</name>
</gene>
<evidence type="ECO:0000313" key="2">
    <source>
        <dbReference type="EMBL" id="RID57148.1"/>
    </source>
</evidence>
<dbReference type="Proteomes" id="UP000264353">
    <property type="component" value="Chromosome A6"/>
</dbReference>
<feature type="domain" description="RNase H type-1" evidence="1">
    <location>
        <begin position="33"/>
        <end position="127"/>
    </location>
</feature>
<dbReference type="GO" id="GO:0004523">
    <property type="term" value="F:RNA-DNA hybrid ribonuclease activity"/>
    <property type="evidence" value="ECO:0007669"/>
    <property type="project" value="InterPro"/>
</dbReference>
<name>A0A397YWZ0_BRACM</name>
<evidence type="ECO:0000313" key="3">
    <source>
        <dbReference type="Proteomes" id="UP000264353"/>
    </source>
</evidence>
<dbReference type="Pfam" id="PF13456">
    <property type="entry name" value="RVT_3"/>
    <property type="match status" value="1"/>
</dbReference>
<dbReference type="InterPro" id="IPR002156">
    <property type="entry name" value="RNaseH_domain"/>
</dbReference>
<reference evidence="2 3" key="1">
    <citation type="submission" date="2018-06" db="EMBL/GenBank/DDBJ databases">
        <title>WGS assembly of Brassica rapa FPsc.</title>
        <authorList>
            <person name="Bowman J."/>
            <person name="Kohchi T."/>
            <person name="Yamato K."/>
            <person name="Jenkins J."/>
            <person name="Shu S."/>
            <person name="Ishizaki K."/>
            <person name="Yamaoka S."/>
            <person name="Nishihama R."/>
            <person name="Nakamura Y."/>
            <person name="Berger F."/>
            <person name="Adam C."/>
            <person name="Aki S."/>
            <person name="Althoff F."/>
            <person name="Araki T."/>
            <person name="Arteaga-Vazquez M."/>
            <person name="Balasubrmanian S."/>
            <person name="Bauer D."/>
            <person name="Boehm C."/>
            <person name="Briginshaw L."/>
            <person name="Caballero-Perez J."/>
            <person name="Catarino B."/>
            <person name="Chen F."/>
            <person name="Chiyoda S."/>
            <person name="Chovatia M."/>
            <person name="Davies K."/>
            <person name="Delmans M."/>
            <person name="Demura T."/>
            <person name="Dierschke T."/>
            <person name="Dolan L."/>
            <person name="Dorantes-Acosta A."/>
            <person name="Eklund D."/>
            <person name="Florent S."/>
            <person name="Flores-Sandoval E."/>
            <person name="Fujiyama A."/>
            <person name="Fukuzawa H."/>
            <person name="Galik B."/>
            <person name="Grimanelli D."/>
            <person name="Grimwood J."/>
            <person name="Grossniklaus U."/>
            <person name="Hamada T."/>
            <person name="Haseloff J."/>
            <person name="Hetherington A."/>
            <person name="Higo A."/>
            <person name="Hirakawa Y."/>
            <person name="Hundley H."/>
            <person name="Ikeda Y."/>
            <person name="Inoue K."/>
            <person name="Inoue S."/>
            <person name="Ishida S."/>
            <person name="Jia Q."/>
            <person name="Kakita M."/>
            <person name="Kanazawa T."/>
            <person name="Kawai Y."/>
            <person name="Kawashima T."/>
            <person name="Kennedy M."/>
            <person name="Kinose K."/>
            <person name="Kinoshita T."/>
            <person name="Kohara Y."/>
            <person name="Koide E."/>
            <person name="Komatsu K."/>
            <person name="Kopischke S."/>
            <person name="Kubo M."/>
            <person name="Kyozuka J."/>
            <person name="Lagercrantz U."/>
            <person name="Lin S."/>
            <person name="Lindquist E."/>
            <person name="Lipzen A."/>
            <person name="Lu C."/>
            <person name="Luna E."/>
            <person name="Martienssen R."/>
            <person name="Minamino N."/>
            <person name="Mizutani M."/>
            <person name="Mizutani M."/>
            <person name="Mochizuki N."/>
            <person name="Monte I."/>
            <person name="Mosher R."/>
            <person name="Nagasaki H."/>
            <person name="Nakagami H."/>
            <person name="Naramoto S."/>
            <person name="Nishitani K."/>
            <person name="Ohtani M."/>
            <person name="Okamoto T."/>
            <person name="Okumura M."/>
            <person name="Phillips J."/>
            <person name="Pollak B."/>
            <person name="Reinders A."/>
            <person name="Roevekamp M."/>
            <person name="Sano R."/>
            <person name="Sawa S."/>
            <person name="Schmid M."/>
            <person name="Shirakawa M."/>
            <person name="Solano R."/>
            <person name="Spunde A."/>
            <person name="Suetsugu N."/>
            <person name="Sugano S."/>
            <person name="Sugiyama A."/>
            <person name="Sun R."/>
            <person name="Suzuki Y."/>
            <person name="Takenaka M."/>
            <person name="Takezawa D."/>
            <person name="Tomogane H."/>
            <person name="Tsuzuki M."/>
            <person name="Ueda T."/>
            <person name="Umeda M."/>
            <person name="Ward J."/>
            <person name="Watanabe Y."/>
            <person name="Yazaki K."/>
            <person name="Yokoyama R."/>
            <person name="Yoshitake Y."/>
            <person name="Yotsui I."/>
            <person name="Zachgo S."/>
            <person name="Schmutz J."/>
        </authorList>
    </citation>
    <scope>NUCLEOTIDE SEQUENCE [LARGE SCALE GENOMIC DNA]</scope>
    <source>
        <strain evidence="3">cv. B-3</strain>
    </source>
</reference>
<protein>
    <recommendedName>
        <fullName evidence="1">RNase H type-1 domain-containing protein</fullName>
    </recommendedName>
</protein>
<dbReference type="AlphaFoldDB" id="A0A397YWZ0"/>
<organism evidence="2 3">
    <name type="scientific">Brassica campestris</name>
    <name type="common">Field mustard</name>
    <dbReference type="NCBI Taxonomy" id="3711"/>
    <lineage>
        <taxon>Eukaryota</taxon>
        <taxon>Viridiplantae</taxon>
        <taxon>Streptophyta</taxon>
        <taxon>Embryophyta</taxon>
        <taxon>Tracheophyta</taxon>
        <taxon>Spermatophyta</taxon>
        <taxon>Magnoliopsida</taxon>
        <taxon>eudicotyledons</taxon>
        <taxon>Gunneridae</taxon>
        <taxon>Pentapetalae</taxon>
        <taxon>rosids</taxon>
        <taxon>malvids</taxon>
        <taxon>Brassicales</taxon>
        <taxon>Brassicaceae</taxon>
        <taxon>Brassiceae</taxon>
        <taxon>Brassica</taxon>
    </lineage>
</organism>
<sequence>MEEEERKMMVNKERRWMAPNRGWLKCNVGVDLDKANQRSGGSWVLRNEYGKVILHSRRAFSNILTLDEAKLQGFLWAVESLSFHHVNRVIIAIDDNTLPNVILRPKAWPNFTSQYSDMIKRLRKLEWWRVIKEDRLTNKGAFLIAQSVTKGGYAQSYVAAGAPYWMIETFQNEEPFPSV</sequence>
<accession>A0A397YWZ0</accession>
<evidence type="ECO:0000259" key="1">
    <source>
        <dbReference type="Pfam" id="PF13456"/>
    </source>
</evidence>
<proteinExistence type="predicted"/>
<dbReference type="PANTHER" id="PTHR47723">
    <property type="entry name" value="OS05G0353850 PROTEIN"/>
    <property type="match status" value="1"/>
</dbReference>
<dbReference type="EMBL" id="CM010633">
    <property type="protein sequence ID" value="RID57148.1"/>
    <property type="molecule type" value="Genomic_DNA"/>
</dbReference>
<dbReference type="GO" id="GO:0003676">
    <property type="term" value="F:nucleic acid binding"/>
    <property type="evidence" value="ECO:0007669"/>
    <property type="project" value="InterPro"/>
</dbReference>
<dbReference type="InterPro" id="IPR053151">
    <property type="entry name" value="RNase_H-like"/>
</dbReference>